<feature type="signal peptide" evidence="1">
    <location>
        <begin position="1"/>
        <end position="24"/>
    </location>
</feature>
<dbReference type="Gene3D" id="3.80.10.10">
    <property type="entry name" value="Ribonuclease Inhibitor"/>
    <property type="match status" value="1"/>
</dbReference>
<keyword evidence="1" id="KW-0732">Signal</keyword>
<keyword evidence="3" id="KW-1185">Reference proteome</keyword>
<comment type="caution">
    <text evidence="2">The sequence shown here is derived from an EMBL/GenBank/DDBJ whole genome shotgun (WGS) entry which is preliminary data.</text>
</comment>
<dbReference type="InterPro" id="IPR032675">
    <property type="entry name" value="LRR_dom_sf"/>
</dbReference>
<dbReference type="SUPFAM" id="SSF52047">
    <property type="entry name" value="RNI-like"/>
    <property type="match status" value="1"/>
</dbReference>
<protein>
    <recommendedName>
        <fullName evidence="4">F-box domain-containing protein</fullName>
    </recommendedName>
</protein>
<dbReference type="AlphaFoldDB" id="A0AAD6YDU4"/>
<dbReference type="EMBL" id="JARJCW010000026">
    <property type="protein sequence ID" value="KAJ7211182.1"/>
    <property type="molecule type" value="Genomic_DNA"/>
</dbReference>
<organism evidence="2 3">
    <name type="scientific">Mycena pura</name>
    <dbReference type="NCBI Taxonomy" id="153505"/>
    <lineage>
        <taxon>Eukaryota</taxon>
        <taxon>Fungi</taxon>
        <taxon>Dikarya</taxon>
        <taxon>Basidiomycota</taxon>
        <taxon>Agaricomycotina</taxon>
        <taxon>Agaricomycetes</taxon>
        <taxon>Agaricomycetidae</taxon>
        <taxon>Agaricales</taxon>
        <taxon>Marasmiineae</taxon>
        <taxon>Mycenaceae</taxon>
        <taxon>Mycena</taxon>
    </lineage>
</organism>
<sequence>MTLPLLLMTLLGLLSKLFRKLCVGTPPTSGRASLDGLPADVLGLVFEMLRDLDDTQQPYGHEVYSGACLIPLSETCRNMRAVTMPWIFREVYNWRRHGVDVWQDTLWCLFRLSVLEIHQVRFDGPSSLKDLSFPSLSSLSIGICGFRGVDRVADIDNARERDNIATFLRNVSQHLTRLSISGDLLSSQFCELLWCKLQQFSVTEHAPSPFIPVPNLVAQMRALQSLALSFTPYPERKPDDFPVPITLGTINGDSLEDFAPHLTSISISNVAGDDPIFGQLPRTLESLHLMPMWDLYASDIQISVRQGDFRFKGEAEAAAALDNMLHLDQLTDLTFTPFTRPPSWNLIRAIACNFSMLQCLHVGYSIWVPHDLYLVEFPDPAYFESLRLIQRLRHLKVSFDIFWDMLDRGPPAHGDARASRPPKGFVQLAAQPHYSAPSLVHMGSQLVATVCSTPAAQTPT</sequence>
<reference evidence="2" key="1">
    <citation type="submission" date="2023-03" db="EMBL/GenBank/DDBJ databases">
        <title>Massive genome expansion in bonnet fungi (Mycena s.s.) driven by repeated elements and novel gene families across ecological guilds.</title>
        <authorList>
            <consortium name="Lawrence Berkeley National Laboratory"/>
            <person name="Harder C.B."/>
            <person name="Miyauchi S."/>
            <person name="Viragh M."/>
            <person name="Kuo A."/>
            <person name="Thoen E."/>
            <person name="Andreopoulos B."/>
            <person name="Lu D."/>
            <person name="Skrede I."/>
            <person name="Drula E."/>
            <person name="Henrissat B."/>
            <person name="Morin E."/>
            <person name="Kohler A."/>
            <person name="Barry K."/>
            <person name="LaButti K."/>
            <person name="Morin E."/>
            <person name="Salamov A."/>
            <person name="Lipzen A."/>
            <person name="Mereny Z."/>
            <person name="Hegedus B."/>
            <person name="Baldrian P."/>
            <person name="Stursova M."/>
            <person name="Weitz H."/>
            <person name="Taylor A."/>
            <person name="Grigoriev I.V."/>
            <person name="Nagy L.G."/>
            <person name="Martin F."/>
            <person name="Kauserud H."/>
        </authorList>
    </citation>
    <scope>NUCLEOTIDE SEQUENCE</scope>
    <source>
        <strain evidence="2">9144</strain>
    </source>
</reference>
<evidence type="ECO:0008006" key="4">
    <source>
        <dbReference type="Google" id="ProtNLM"/>
    </source>
</evidence>
<proteinExistence type="predicted"/>
<evidence type="ECO:0000313" key="3">
    <source>
        <dbReference type="Proteomes" id="UP001219525"/>
    </source>
</evidence>
<accession>A0AAD6YDU4</accession>
<name>A0AAD6YDU4_9AGAR</name>
<evidence type="ECO:0000313" key="2">
    <source>
        <dbReference type="EMBL" id="KAJ7211182.1"/>
    </source>
</evidence>
<feature type="chain" id="PRO_5042171514" description="F-box domain-containing protein" evidence="1">
    <location>
        <begin position="25"/>
        <end position="460"/>
    </location>
</feature>
<dbReference type="Proteomes" id="UP001219525">
    <property type="component" value="Unassembled WGS sequence"/>
</dbReference>
<evidence type="ECO:0000256" key="1">
    <source>
        <dbReference type="SAM" id="SignalP"/>
    </source>
</evidence>
<gene>
    <name evidence="2" type="ORF">GGX14DRAFT_623730</name>
</gene>